<dbReference type="PANTHER" id="PTHR45757:SF11">
    <property type="entry name" value="MAJOR FACILITATOR SUPERFAMILY (MFS) PROFILE DOMAIN-CONTAINING PROTEIN"/>
    <property type="match status" value="1"/>
</dbReference>
<dbReference type="InterPro" id="IPR036259">
    <property type="entry name" value="MFS_trans_sf"/>
</dbReference>
<dbReference type="GO" id="GO:0016020">
    <property type="term" value="C:membrane"/>
    <property type="evidence" value="ECO:0007669"/>
    <property type="project" value="UniProtKB-SubCell"/>
</dbReference>
<feature type="domain" description="Major facilitator superfamily (MFS) profile" evidence="3">
    <location>
        <begin position="1"/>
        <end position="322"/>
    </location>
</feature>
<evidence type="ECO:0000256" key="2">
    <source>
        <dbReference type="SAM" id="Phobius"/>
    </source>
</evidence>
<evidence type="ECO:0000256" key="1">
    <source>
        <dbReference type="ARBA" id="ARBA00004141"/>
    </source>
</evidence>
<sequence>MRFLQGFATSLCNTSMGSITSQWSTIKESGFFLALLSSHYQLGQVLTMPTAGVLCESRWGWPALYYIQGVLTALIAITFYIFYRDNPYRHKFVSAKELLKIEEGKINVLVKDGGGQKDLSKKVPYKAMLTDFVVWGIVLSINFIRIGYLIFIQFGPIYLNKVMKFNVKNTGIGSALPFLGSIILKLIAGQLSDCVTCIPMKLNLIFFVTIAGSVVIFGNLSLAFLTIDFAVLAQIALVLVVSFSGLSFISITKSAQMISQHYSHIIMVFITLFSSTILLILPIIVAILAPDNEQTQWKSIFIGICVIILSGMLIFNLTVEVQPRSWVQIAQMKNKVSNLSTISEANKINT</sequence>
<evidence type="ECO:0000313" key="4">
    <source>
        <dbReference type="Proteomes" id="UP000887540"/>
    </source>
</evidence>
<dbReference type="InterPro" id="IPR011701">
    <property type="entry name" value="MFS"/>
</dbReference>
<dbReference type="InterPro" id="IPR020846">
    <property type="entry name" value="MFS_dom"/>
</dbReference>
<dbReference type="WBParaSite" id="ACRNAN_Path_156.g563.t1">
    <property type="protein sequence ID" value="ACRNAN_Path_156.g563.t1"/>
    <property type="gene ID" value="ACRNAN_Path_156.g563"/>
</dbReference>
<dbReference type="GO" id="GO:0022857">
    <property type="term" value="F:transmembrane transporter activity"/>
    <property type="evidence" value="ECO:0007669"/>
    <property type="project" value="InterPro"/>
</dbReference>
<reference evidence="5" key="1">
    <citation type="submission" date="2022-11" db="UniProtKB">
        <authorList>
            <consortium name="WormBaseParasite"/>
        </authorList>
    </citation>
    <scope>IDENTIFICATION</scope>
</reference>
<dbReference type="Pfam" id="PF07690">
    <property type="entry name" value="MFS_1"/>
    <property type="match status" value="1"/>
</dbReference>
<dbReference type="Proteomes" id="UP000887540">
    <property type="component" value="Unplaced"/>
</dbReference>
<feature type="transmembrane region" description="Helical" evidence="2">
    <location>
        <begin position="204"/>
        <end position="225"/>
    </location>
</feature>
<dbReference type="PANTHER" id="PTHR45757">
    <property type="entry name" value="PROTEIN CBG23364-RELATED"/>
    <property type="match status" value="1"/>
</dbReference>
<keyword evidence="2" id="KW-0472">Membrane</keyword>
<organism evidence="4 5">
    <name type="scientific">Acrobeloides nanus</name>
    <dbReference type="NCBI Taxonomy" id="290746"/>
    <lineage>
        <taxon>Eukaryota</taxon>
        <taxon>Metazoa</taxon>
        <taxon>Ecdysozoa</taxon>
        <taxon>Nematoda</taxon>
        <taxon>Chromadorea</taxon>
        <taxon>Rhabditida</taxon>
        <taxon>Tylenchina</taxon>
        <taxon>Cephalobomorpha</taxon>
        <taxon>Cephaloboidea</taxon>
        <taxon>Cephalobidae</taxon>
        <taxon>Acrobeloides</taxon>
    </lineage>
</organism>
<protein>
    <submittedName>
        <fullName evidence="5">Major facilitator superfamily (MFS) profile domain-containing protein</fullName>
    </submittedName>
</protein>
<dbReference type="PROSITE" id="PS50850">
    <property type="entry name" value="MFS"/>
    <property type="match status" value="1"/>
</dbReference>
<evidence type="ECO:0000313" key="5">
    <source>
        <dbReference type="WBParaSite" id="ACRNAN_Path_156.g563.t1"/>
    </source>
</evidence>
<keyword evidence="2" id="KW-0812">Transmembrane</keyword>
<feature type="transmembrane region" description="Helical" evidence="2">
    <location>
        <begin position="300"/>
        <end position="319"/>
    </location>
</feature>
<feature type="transmembrane region" description="Helical" evidence="2">
    <location>
        <begin position="63"/>
        <end position="83"/>
    </location>
</feature>
<feature type="transmembrane region" description="Helical" evidence="2">
    <location>
        <begin position="231"/>
        <end position="252"/>
    </location>
</feature>
<feature type="transmembrane region" description="Helical" evidence="2">
    <location>
        <begin position="132"/>
        <end position="152"/>
    </location>
</feature>
<comment type="subcellular location">
    <subcellularLocation>
        <location evidence="1">Membrane</location>
        <topology evidence="1">Multi-pass membrane protein</topology>
    </subcellularLocation>
</comment>
<dbReference type="Gene3D" id="1.20.1250.20">
    <property type="entry name" value="MFS general substrate transporter like domains"/>
    <property type="match status" value="2"/>
</dbReference>
<proteinExistence type="predicted"/>
<keyword evidence="2" id="KW-1133">Transmembrane helix</keyword>
<evidence type="ECO:0000259" key="3">
    <source>
        <dbReference type="PROSITE" id="PS50850"/>
    </source>
</evidence>
<dbReference type="AlphaFoldDB" id="A0A914C2Y4"/>
<feature type="transmembrane region" description="Helical" evidence="2">
    <location>
        <begin position="172"/>
        <end position="192"/>
    </location>
</feature>
<dbReference type="SUPFAM" id="SSF103473">
    <property type="entry name" value="MFS general substrate transporter"/>
    <property type="match status" value="1"/>
</dbReference>
<feature type="transmembrane region" description="Helical" evidence="2">
    <location>
        <begin position="264"/>
        <end position="288"/>
    </location>
</feature>
<name>A0A914C2Y4_9BILA</name>
<accession>A0A914C2Y4</accession>
<keyword evidence="4" id="KW-1185">Reference proteome</keyword>